<accession>A0A538U4A0</accession>
<dbReference type="GO" id="GO:0006749">
    <property type="term" value="P:glutathione metabolic process"/>
    <property type="evidence" value="ECO:0007669"/>
    <property type="project" value="InterPro"/>
</dbReference>
<keyword evidence="1" id="KW-0479">Metal-binding</keyword>
<dbReference type="CDD" id="cd07724">
    <property type="entry name" value="POD-like_MBL-fold"/>
    <property type="match status" value="1"/>
</dbReference>
<dbReference type="FunFam" id="3.60.15.10:FF:000030">
    <property type="entry name" value="Metallo-beta-lactamase family protein"/>
    <property type="match status" value="1"/>
</dbReference>
<dbReference type="PANTHER" id="PTHR43084:SF1">
    <property type="entry name" value="PERSULFIDE DIOXYGENASE ETHE1, MITOCHONDRIAL"/>
    <property type="match status" value="1"/>
</dbReference>
<evidence type="ECO:0000313" key="4">
    <source>
        <dbReference type="Proteomes" id="UP000319836"/>
    </source>
</evidence>
<dbReference type="CDD" id="cd00158">
    <property type="entry name" value="RHOD"/>
    <property type="match status" value="2"/>
</dbReference>
<keyword evidence="3" id="KW-0378">Hydrolase</keyword>
<dbReference type="InterPro" id="IPR001279">
    <property type="entry name" value="Metallo-B-lactamas"/>
</dbReference>
<dbReference type="SMART" id="SM00450">
    <property type="entry name" value="RHOD"/>
    <property type="match status" value="2"/>
</dbReference>
<dbReference type="GO" id="GO:0016787">
    <property type="term" value="F:hydrolase activity"/>
    <property type="evidence" value="ECO:0007669"/>
    <property type="project" value="UniProtKB-KW"/>
</dbReference>
<feature type="domain" description="Rhodanese" evidence="2">
    <location>
        <begin position="276"/>
        <end position="366"/>
    </location>
</feature>
<dbReference type="AlphaFoldDB" id="A0A538U4A0"/>
<evidence type="ECO:0000259" key="2">
    <source>
        <dbReference type="PROSITE" id="PS50206"/>
    </source>
</evidence>
<dbReference type="SUPFAM" id="SSF56281">
    <property type="entry name" value="Metallo-hydrolase/oxidoreductase"/>
    <property type="match status" value="1"/>
</dbReference>
<organism evidence="3 4">
    <name type="scientific">Eiseniibacteriota bacterium</name>
    <dbReference type="NCBI Taxonomy" id="2212470"/>
    <lineage>
        <taxon>Bacteria</taxon>
        <taxon>Candidatus Eiseniibacteriota</taxon>
    </lineage>
</organism>
<evidence type="ECO:0000256" key="1">
    <source>
        <dbReference type="ARBA" id="ARBA00022723"/>
    </source>
</evidence>
<dbReference type="EMBL" id="VBPA01000186">
    <property type="protein sequence ID" value="TMQ70703.1"/>
    <property type="molecule type" value="Genomic_DNA"/>
</dbReference>
<feature type="domain" description="Rhodanese" evidence="2">
    <location>
        <begin position="376"/>
        <end position="464"/>
    </location>
</feature>
<dbReference type="Pfam" id="PF00581">
    <property type="entry name" value="Rhodanese"/>
    <property type="match status" value="2"/>
</dbReference>
<dbReference type="PANTHER" id="PTHR43084">
    <property type="entry name" value="PERSULFIDE DIOXYGENASE ETHE1"/>
    <property type="match status" value="1"/>
</dbReference>
<dbReference type="Gene3D" id="3.60.15.10">
    <property type="entry name" value="Ribonuclease Z/Hydroxyacylglutathione hydrolase-like"/>
    <property type="match status" value="1"/>
</dbReference>
<dbReference type="GO" id="GO:0050313">
    <property type="term" value="F:sulfur dioxygenase activity"/>
    <property type="evidence" value="ECO:0007669"/>
    <property type="project" value="InterPro"/>
</dbReference>
<dbReference type="InterPro" id="IPR036866">
    <property type="entry name" value="RibonucZ/Hydroxyglut_hydro"/>
</dbReference>
<reference evidence="3 4" key="1">
    <citation type="journal article" date="2019" name="Nat. Microbiol.">
        <title>Mediterranean grassland soil C-N compound turnover is dependent on rainfall and depth, and is mediated by genomically divergent microorganisms.</title>
        <authorList>
            <person name="Diamond S."/>
            <person name="Andeer P.F."/>
            <person name="Li Z."/>
            <person name="Crits-Christoph A."/>
            <person name="Burstein D."/>
            <person name="Anantharaman K."/>
            <person name="Lane K.R."/>
            <person name="Thomas B.C."/>
            <person name="Pan C."/>
            <person name="Northen T.R."/>
            <person name="Banfield J.F."/>
        </authorList>
    </citation>
    <scope>NUCLEOTIDE SEQUENCE [LARGE SCALE GENOMIC DNA]</scope>
    <source>
        <strain evidence="3">WS_10</strain>
    </source>
</reference>
<dbReference type="GO" id="GO:0046872">
    <property type="term" value="F:metal ion binding"/>
    <property type="evidence" value="ECO:0007669"/>
    <property type="project" value="UniProtKB-KW"/>
</dbReference>
<dbReference type="GO" id="GO:0070813">
    <property type="term" value="P:hydrogen sulfide metabolic process"/>
    <property type="evidence" value="ECO:0007669"/>
    <property type="project" value="TreeGrafter"/>
</dbReference>
<comment type="caution">
    <text evidence="3">The sequence shown here is derived from an EMBL/GenBank/DDBJ whole genome shotgun (WGS) entry which is preliminary data.</text>
</comment>
<dbReference type="Pfam" id="PF00753">
    <property type="entry name" value="Lactamase_B"/>
    <property type="match status" value="1"/>
</dbReference>
<dbReference type="InterPro" id="IPR001763">
    <property type="entry name" value="Rhodanese-like_dom"/>
</dbReference>
<dbReference type="SMART" id="SM00849">
    <property type="entry name" value="Lactamase_B"/>
    <property type="match status" value="1"/>
</dbReference>
<dbReference type="Proteomes" id="UP000319836">
    <property type="component" value="Unassembled WGS sequence"/>
</dbReference>
<gene>
    <name evidence="3" type="ORF">E6K80_07745</name>
</gene>
<dbReference type="InterPro" id="IPR044528">
    <property type="entry name" value="POD-like_MBL-fold"/>
</dbReference>
<dbReference type="Gene3D" id="3.40.250.10">
    <property type="entry name" value="Rhodanese-like domain"/>
    <property type="match status" value="2"/>
</dbReference>
<protein>
    <submittedName>
        <fullName evidence="3">MBL fold metallo-hydrolase</fullName>
    </submittedName>
</protein>
<dbReference type="InterPro" id="IPR036873">
    <property type="entry name" value="Rhodanese-like_dom_sf"/>
</dbReference>
<dbReference type="InterPro" id="IPR051682">
    <property type="entry name" value="Mito_Persulfide_Diox"/>
</dbReference>
<proteinExistence type="predicted"/>
<name>A0A538U4A0_UNCEI</name>
<dbReference type="PROSITE" id="PS50206">
    <property type="entry name" value="RHODANESE_3"/>
    <property type="match status" value="2"/>
</dbReference>
<sequence>MWFAAPPRGLSMHFKQFYVGCLAHASYLIGDQGEAAVVDPSRDVQMYLDEAAAHGLQIRWILETHLHADFVSGHRELAARTGATIGIGAKADAGFAHQALREGDEIRIGDMRVRALETPGHTPESLSFLVYEHAGDARPWAVLTGDTLFVGDVGRVDILSSRLPVTELAGLMYDSLHRKLLALPDETKVYPAHGAGSLCGRSISKDSWSTIGRERRMNPALVDRGREAFIAEITRDVPETPVYFLHSRDLNKAGPSLDAQRAFPPPLAPREASALVTGDAVLLDARPAEAFAACHPKGALSVSLDGQFASWVGTLVRPEQDVVLVVEPARAEEAVTRLARVGYERVVGILEGGCEGWRDEGLPTESLVEIDATRLEPGMEHVIDVRRPAEFDRFHLPGAVSIPLAQLPQRLAELDRGVEWSVVCASGYRSLIAASLMQRAGFTRVRSASGGMDAYRQGGRPIEEGANP</sequence>
<evidence type="ECO:0000313" key="3">
    <source>
        <dbReference type="EMBL" id="TMQ70703.1"/>
    </source>
</evidence>
<dbReference type="SUPFAM" id="SSF52821">
    <property type="entry name" value="Rhodanese/Cell cycle control phosphatase"/>
    <property type="match status" value="2"/>
</dbReference>